<comment type="similarity">
    <text evidence="1">Belongs to the protein kinase superfamily. NEK Ser/Thr protein kinase family. NIMA subfamily.</text>
</comment>
<dbReference type="VEuPathDB" id="AmoebaDB:FDP41_008832"/>
<evidence type="ECO:0000256" key="5">
    <source>
        <dbReference type="ARBA" id="ARBA00022741"/>
    </source>
</evidence>
<dbReference type="InterPro" id="IPR017441">
    <property type="entry name" value="Protein_kinase_ATP_BS"/>
</dbReference>
<evidence type="ECO:0000313" key="14">
    <source>
        <dbReference type="EMBL" id="KAF0972583.1"/>
    </source>
</evidence>
<dbReference type="PROSITE" id="PS50011">
    <property type="entry name" value="PROTEIN_KINASE_DOM"/>
    <property type="match status" value="1"/>
</dbReference>
<dbReference type="PROSITE" id="PS00108">
    <property type="entry name" value="PROTEIN_KINASE_ST"/>
    <property type="match status" value="1"/>
</dbReference>
<dbReference type="EMBL" id="VFQX01000066">
    <property type="protein sequence ID" value="KAF0972583.1"/>
    <property type="molecule type" value="Genomic_DNA"/>
</dbReference>
<dbReference type="GO" id="GO:0005524">
    <property type="term" value="F:ATP binding"/>
    <property type="evidence" value="ECO:0007669"/>
    <property type="project" value="UniProtKB-UniRule"/>
</dbReference>
<keyword evidence="6" id="KW-0418">Kinase</keyword>
<evidence type="ECO:0000256" key="12">
    <source>
        <dbReference type="SAM" id="Phobius"/>
    </source>
</evidence>
<protein>
    <recommendedName>
        <fullName evidence="2">non-specific serine/threonine protein kinase</fullName>
        <ecNumber evidence="2">2.7.11.1</ecNumber>
    </recommendedName>
</protein>
<keyword evidence="12" id="KW-0812">Transmembrane</keyword>
<keyword evidence="4" id="KW-0808">Transferase</keyword>
<keyword evidence="3" id="KW-0723">Serine/threonine-protein kinase</keyword>
<reference evidence="14 15" key="1">
    <citation type="journal article" date="2019" name="Sci. Rep.">
        <title>Nanopore sequencing improves the draft genome of the human pathogenic amoeba Naegleria fowleri.</title>
        <authorList>
            <person name="Liechti N."/>
            <person name="Schurch N."/>
            <person name="Bruggmann R."/>
            <person name="Wittwer M."/>
        </authorList>
    </citation>
    <scope>NUCLEOTIDE SEQUENCE [LARGE SCALE GENOMIC DNA]</scope>
    <source>
        <strain evidence="14 15">ATCC 30894</strain>
    </source>
</reference>
<dbReference type="GO" id="GO:0004674">
    <property type="term" value="F:protein serine/threonine kinase activity"/>
    <property type="evidence" value="ECO:0007669"/>
    <property type="project" value="UniProtKB-KW"/>
</dbReference>
<dbReference type="Proteomes" id="UP000444721">
    <property type="component" value="Unassembled WGS sequence"/>
</dbReference>
<keyword evidence="7 10" id="KW-0067">ATP-binding</keyword>
<feature type="region of interest" description="Disordered" evidence="11">
    <location>
        <begin position="727"/>
        <end position="754"/>
    </location>
</feature>
<feature type="compositionally biased region" description="Low complexity" evidence="11">
    <location>
        <begin position="669"/>
        <end position="688"/>
    </location>
</feature>
<dbReference type="VEuPathDB" id="AmoebaDB:NfTy_048280"/>
<dbReference type="InterPro" id="IPR050660">
    <property type="entry name" value="NEK_Ser/Thr_kinase"/>
</dbReference>
<organism evidence="14 15">
    <name type="scientific">Naegleria fowleri</name>
    <name type="common">Brain eating amoeba</name>
    <dbReference type="NCBI Taxonomy" id="5763"/>
    <lineage>
        <taxon>Eukaryota</taxon>
        <taxon>Discoba</taxon>
        <taxon>Heterolobosea</taxon>
        <taxon>Tetramitia</taxon>
        <taxon>Eutetramitia</taxon>
        <taxon>Vahlkampfiidae</taxon>
        <taxon>Naegleria</taxon>
    </lineage>
</organism>
<dbReference type="AlphaFoldDB" id="A0A6A5AYJ0"/>
<evidence type="ECO:0000256" key="9">
    <source>
        <dbReference type="ARBA" id="ARBA00048679"/>
    </source>
</evidence>
<feature type="transmembrane region" description="Helical" evidence="12">
    <location>
        <begin position="456"/>
        <end position="483"/>
    </location>
</feature>
<dbReference type="Pfam" id="PF00069">
    <property type="entry name" value="Pkinase"/>
    <property type="match status" value="1"/>
</dbReference>
<evidence type="ECO:0000256" key="6">
    <source>
        <dbReference type="ARBA" id="ARBA00022777"/>
    </source>
</evidence>
<dbReference type="Gene3D" id="1.10.510.10">
    <property type="entry name" value="Transferase(Phosphotransferase) domain 1"/>
    <property type="match status" value="1"/>
</dbReference>
<proteinExistence type="inferred from homology"/>
<evidence type="ECO:0000256" key="11">
    <source>
        <dbReference type="SAM" id="MobiDB-lite"/>
    </source>
</evidence>
<evidence type="ECO:0000259" key="13">
    <source>
        <dbReference type="PROSITE" id="PS50011"/>
    </source>
</evidence>
<feature type="compositionally biased region" description="Low complexity" evidence="11">
    <location>
        <begin position="632"/>
        <end position="660"/>
    </location>
</feature>
<evidence type="ECO:0000256" key="3">
    <source>
        <dbReference type="ARBA" id="ARBA00022527"/>
    </source>
</evidence>
<dbReference type="RefSeq" id="XP_044557297.1">
    <property type="nucleotide sequence ID" value="XM_044712727.1"/>
</dbReference>
<name>A0A6A5AYJ0_NAEFO</name>
<keyword evidence="12" id="KW-0472">Membrane</keyword>
<evidence type="ECO:0000256" key="2">
    <source>
        <dbReference type="ARBA" id="ARBA00012513"/>
    </source>
</evidence>
<dbReference type="InterPro" id="IPR000719">
    <property type="entry name" value="Prot_kinase_dom"/>
</dbReference>
<evidence type="ECO:0000256" key="8">
    <source>
        <dbReference type="ARBA" id="ARBA00047899"/>
    </source>
</evidence>
<dbReference type="CDD" id="cd14014">
    <property type="entry name" value="STKc_PknB_like"/>
    <property type="match status" value="1"/>
</dbReference>
<dbReference type="PANTHER" id="PTHR43671">
    <property type="entry name" value="SERINE/THREONINE-PROTEIN KINASE NEK"/>
    <property type="match status" value="1"/>
</dbReference>
<feature type="region of interest" description="Disordered" evidence="11">
    <location>
        <begin position="632"/>
        <end position="693"/>
    </location>
</feature>
<dbReference type="VEuPathDB" id="AmoebaDB:NF0078730"/>
<dbReference type="PROSITE" id="PS00107">
    <property type="entry name" value="PROTEIN_KINASE_ATP"/>
    <property type="match status" value="1"/>
</dbReference>
<comment type="caution">
    <text evidence="14">The sequence shown here is derived from an EMBL/GenBank/DDBJ whole genome shotgun (WGS) entry which is preliminary data.</text>
</comment>
<dbReference type="GeneID" id="68116049"/>
<comment type="catalytic activity">
    <reaction evidence="8">
        <text>L-threonyl-[protein] + ATP = O-phospho-L-threonyl-[protein] + ADP + H(+)</text>
        <dbReference type="Rhea" id="RHEA:46608"/>
        <dbReference type="Rhea" id="RHEA-COMP:11060"/>
        <dbReference type="Rhea" id="RHEA-COMP:11605"/>
        <dbReference type="ChEBI" id="CHEBI:15378"/>
        <dbReference type="ChEBI" id="CHEBI:30013"/>
        <dbReference type="ChEBI" id="CHEBI:30616"/>
        <dbReference type="ChEBI" id="CHEBI:61977"/>
        <dbReference type="ChEBI" id="CHEBI:456216"/>
        <dbReference type="EC" id="2.7.11.1"/>
    </reaction>
</comment>
<keyword evidence="5 10" id="KW-0547">Nucleotide-binding</keyword>
<dbReference type="PANTHER" id="PTHR43671:SF98">
    <property type="entry name" value="SERINE_THREONINE-PROTEIN KINASE NEK11"/>
    <property type="match status" value="1"/>
</dbReference>
<evidence type="ECO:0000256" key="7">
    <source>
        <dbReference type="ARBA" id="ARBA00022840"/>
    </source>
</evidence>
<gene>
    <name evidence="14" type="ORF">FDP41_008832</name>
</gene>
<dbReference type="InterPro" id="IPR008271">
    <property type="entry name" value="Ser/Thr_kinase_AS"/>
</dbReference>
<keyword evidence="15" id="KW-1185">Reference proteome</keyword>
<feature type="region of interest" description="Disordered" evidence="11">
    <location>
        <begin position="511"/>
        <end position="551"/>
    </location>
</feature>
<dbReference type="SMART" id="SM00220">
    <property type="entry name" value="S_TKc"/>
    <property type="match status" value="1"/>
</dbReference>
<sequence length="1021" mass="113753">MSLKPNIFHHNNNLDGQQQFNKRQLTSTLSHPSTYKTLIRTTTSAMKQHHNEALFRKSSPLFKVYLDQLVVLLVSFIVLCCGMAHHHQQTLVVVAETSPASSSLHSTLQPIQTIQPHIQSYLKQLFRPDSTKNVQSTDGSTTSNNVASCLHKQQQEHNERLFQPSSALSSPLVTSDTLSELLSSSNTKLVIMNQQQQHQPHNQYITTPCERSQQQQQHLELSLQNGSPLSLRSTLENTDTSTISPSNYVFYNTTYYFGYFSITYSLSGGSPVYFGTVAKNQLSNLKGPNSPTFQQISSQSTFSNSELRLSVGGQASYFVWYNSHSSQNALLQLSTFSFIYKTYTSTYSVSMTRGDVEMFYCYSCISVPNTRYIISLRSLSGTSQNVSVGYTYDKSLMPSTFINAVFSSSKVFYIDPLVPYPAGSPPPVYAYVACLGSNGCSGLEITLRMSDDLQDLIIIVIASVLGSLVLCTCLILVVSVLVCRYRRQPKPSSNASSSNALPPGVSYNIPLNDHVMKGQPQQTQQPPIMVSSLPKQPPPSSLPTTTTTTTTTLPYYTNLHPYHTMPNPPPPTTTTAYYVPTNQSPHNIYNTLPTSIPPTQQQHQQYRTPSFVNPQHQQQPQPPMMMVGMPPTSSTQPIMYQQQPHQQPPTLTNHSTTTTTGGSIGAPLPSSSSSSPPHVHVHSNNSNSINNTAFSQTSTLNNTATADTATTTSTTTSSSIFIETYRESSDAASSVPHKNQSSRTSNAQDSEDDRSLLKGRYKVIEKVGKGTFGDCYLCHDIKRNNQAVAVKSIRVDDNDMEKVIDECSKTLTFKHPRLVEVYELFKAKSLESLCLVMKFYQSDLEKCFKTHGFFSEKVIVELIHQIGDGLDYLHNTKMVLHRDLKPKNIFVDKYDEKAQTIDVVIGDYGEAKEMGDTTNSVRGTIIYMSPECLTGQKYSFPSDIFSMGVSFFQLMTGETFNNIGVASRMLGETEEQVMNSLREQLSKNQLYHEPLINFILSMLRKDPQKRPTAIDMKNFHE</sequence>
<dbReference type="SUPFAM" id="SSF56112">
    <property type="entry name" value="Protein kinase-like (PK-like)"/>
    <property type="match status" value="1"/>
</dbReference>
<feature type="binding site" evidence="10">
    <location>
        <position position="791"/>
    </location>
    <ligand>
        <name>ATP</name>
        <dbReference type="ChEBI" id="CHEBI:30616"/>
    </ligand>
</feature>
<evidence type="ECO:0000256" key="1">
    <source>
        <dbReference type="ARBA" id="ARBA00010886"/>
    </source>
</evidence>
<keyword evidence="12" id="KW-1133">Transmembrane helix</keyword>
<dbReference type="EC" id="2.7.11.1" evidence="2"/>
<dbReference type="InterPro" id="IPR011009">
    <property type="entry name" value="Kinase-like_dom_sf"/>
</dbReference>
<evidence type="ECO:0000256" key="4">
    <source>
        <dbReference type="ARBA" id="ARBA00022679"/>
    </source>
</evidence>
<comment type="catalytic activity">
    <reaction evidence="9">
        <text>L-seryl-[protein] + ATP = O-phospho-L-seryl-[protein] + ADP + H(+)</text>
        <dbReference type="Rhea" id="RHEA:17989"/>
        <dbReference type="Rhea" id="RHEA-COMP:9863"/>
        <dbReference type="Rhea" id="RHEA-COMP:11604"/>
        <dbReference type="ChEBI" id="CHEBI:15378"/>
        <dbReference type="ChEBI" id="CHEBI:29999"/>
        <dbReference type="ChEBI" id="CHEBI:30616"/>
        <dbReference type="ChEBI" id="CHEBI:83421"/>
        <dbReference type="ChEBI" id="CHEBI:456216"/>
        <dbReference type="EC" id="2.7.11.1"/>
    </reaction>
</comment>
<evidence type="ECO:0000313" key="15">
    <source>
        <dbReference type="Proteomes" id="UP000444721"/>
    </source>
</evidence>
<feature type="domain" description="Protein kinase" evidence="13">
    <location>
        <begin position="761"/>
        <end position="1021"/>
    </location>
</feature>
<accession>A0A6A5AYJ0</accession>
<evidence type="ECO:0000256" key="10">
    <source>
        <dbReference type="PROSITE-ProRule" id="PRU10141"/>
    </source>
</evidence>
<feature type="compositionally biased region" description="Polar residues" evidence="11">
    <location>
        <begin position="730"/>
        <end position="748"/>
    </location>
</feature>
<dbReference type="OrthoDB" id="5979581at2759"/>
<dbReference type="Gene3D" id="3.30.200.20">
    <property type="entry name" value="Phosphorylase Kinase, domain 1"/>
    <property type="match status" value="1"/>
</dbReference>
<feature type="compositionally biased region" description="Low complexity" evidence="11">
    <location>
        <begin position="542"/>
        <end position="551"/>
    </location>
</feature>